<evidence type="ECO:0000313" key="4">
    <source>
        <dbReference type="EMBL" id="SCQ21977.1"/>
    </source>
</evidence>
<evidence type="ECO:0000256" key="3">
    <source>
        <dbReference type="PROSITE-ProRule" id="PRU00339"/>
    </source>
</evidence>
<dbReference type="GO" id="GO:0046813">
    <property type="term" value="P:receptor-mediated virion attachment to host cell"/>
    <property type="evidence" value="ECO:0007669"/>
    <property type="project" value="TreeGrafter"/>
</dbReference>
<evidence type="ECO:0000256" key="2">
    <source>
        <dbReference type="ARBA" id="ARBA00022803"/>
    </source>
</evidence>
<dbReference type="SUPFAM" id="SSF48452">
    <property type="entry name" value="TPR-like"/>
    <property type="match status" value="1"/>
</dbReference>
<keyword evidence="1" id="KW-0677">Repeat</keyword>
<dbReference type="Proteomes" id="UP000182057">
    <property type="component" value="Unassembled WGS sequence"/>
</dbReference>
<dbReference type="Gene3D" id="2.40.10.120">
    <property type="match status" value="1"/>
</dbReference>
<dbReference type="PANTHER" id="PTHR44858">
    <property type="entry name" value="TETRATRICOPEPTIDE REPEAT PROTEIN 6"/>
    <property type="match status" value="1"/>
</dbReference>
<dbReference type="SMART" id="SM00028">
    <property type="entry name" value="TPR"/>
    <property type="match status" value="3"/>
</dbReference>
<feature type="repeat" description="TPR" evidence="3">
    <location>
        <begin position="525"/>
        <end position="558"/>
    </location>
</feature>
<accession>A0A1D3UPI1</accession>
<keyword evidence="2 3" id="KW-0802">TPR repeat</keyword>
<gene>
    <name evidence="4" type="ORF">TFUB20_01562</name>
</gene>
<evidence type="ECO:0000313" key="5">
    <source>
        <dbReference type="Proteomes" id="UP000182057"/>
    </source>
</evidence>
<dbReference type="SUPFAM" id="SSF50494">
    <property type="entry name" value="Trypsin-like serine proteases"/>
    <property type="match status" value="1"/>
</dbReference>
<dbReference type="AlphaFoldDB" id="A0A1D3UPI1"/>
<dbReference type="InterPro" id="IPR009003">
    <property type="entry name" value="Peptidase_S1_PA"/>
</dbReference>
<dbReference type="EMBL" id="FMMM01000055">
    <property type="protein sequence ID" value="SCQ21977.1"/>
    <property type="molecule type" value="Genomic_DNA"/>
</dbReference>
<dbReference type="InterPro" id="IPR050498">
    <property type="entry name" value="Ycf3"/>
</dbReference>
<protein>
    <submittedName>
        <fullName evidence="4">Bacteriophage N4 receptor, outer membrane subunit</fullName>
    </submittedName>
</protein>
<dbReference type="PANTHER" id="PTHR44858:SF1">
    <property type="entry name" value="UDP-N-ACETYLGLUCOSAMINE--PEPTIDE N-ACETYLGLUCOSAMINYLTRANSFERASE SPINDLY-RELATED"/>
    <property type="match status" value="1"/>
</dbReference>
<sequence length="602" mass="67028">MRLSWKRDGASFQIRMKLLLLHGFLNRRGMKRLLLWIWIAFQSVSLMAQKQSLKWTEKARKAVFTIEAVDKSGNRTKGTGFFISETGEAVSDYSLFIGAEKATVTDAEGKRLRVTHILGADEMYDVVRFMVAVPKKTAYLTVASGLPAVGSEVYLLQAGLSKGALLPHAALSEVSKVKDRYGYYKVEMPLSREQVSAPLLTGNGEVFAMAQADASGKGKTYGISVPYIQDIRIGQMDILNKAYSSIGIRKAWSDKVEDAQVALILYSSQQDAPTYLETLNEFIAKFPNEPDGYLSRASHYIYQRKQLTDVGTEAELLERARADMETSLKYFGDNRGEGYYNQAKLIYGVAAGDTTLKLPEWSMERAAELIGKALAETDMPLFRQLEGDIAFFQEDYRKAAAAYALVNQSPMASATSFYMAAKAEEQIEGANLGKVIALMDSACARAMTTNPSDAGAYLLETVDLKMRMGQYEAAAKDYDRYYELAGGNVNTSFYYYREQAKFRAGDMDGALADIQSALAKEPENALYYAEEGSIYLRKQELEKAQASLEKSISLQPDFAAGYRLLGLCLVRQHKKEEGCRAFQKAKELGDPVIDKLMKEHCF</sequence>
<name>A0A1D3UPI1_TANFO</name>
<dbReference type="GO" id="GO:0009279">
    <property type="term" value="C:cell outer membrane"/>
    <property type="evidence" value="ECO:0007669"/>
    <property type="project" value="TreeGrafter"/>
</dbReference>
<evidence type="ECO:0000256" key="1">
    <source>
        <dbReference type="ARBA" id="ARBA00022737"/>
    </source>
</evidence>
<dbReference type="InterPro" id="IPR019734">
    <property type="entry name" value="TPR_rpt"/>
</dbReference>
<dbReference type="Gene3D" id="1.25.40.10">
    <property type="entry name" value="Tetratricopeptide repeat domain"/>
    <property type="match status" value="1"/>
</dbReference>
<keyword evidence="4" id="KW-0675">Receptor</keyword>
<organism evidence="4 5">
    <name type="scientific">Tannerella forsythia</name>
    <name type="common">Bacteroides forsythus</name>
    <dbReference type="NCBI Taxonomy" id="28112"/>
    <lineage>
        <taxon>Bacteria</taxon>
        <taxon>Pseudomonadati</taxon>
        <taxon>Bacteroidota</taxon>
        <taxon>Bacteroidia</taxon>
        <taxon>Bacteroidales</taxon>
        <taxon>Tannerellaceae</taxon>
        <taxon>Tannerella</taxon>
    </lineage>
</organism>
<dbReference type="PROSITE" id="PS50005">
    <property type="entry name" value="TPR"/>
    <property type="match status" value="1"/>
</dbReference>
<proteinExistence type="predicted"/>
<dbReference type="InterPro" id="IPR011990">
    <property type="entry name" value="TPR-like_helical_dom_sf"/>
</dbReference>
<reference evidence="4 5" key="1">
    <citation type="submission" date="2016-09" db="EMBL/GenBank/DDBJ databases">
        <authorList>
            <person name="Capua I."/>
            <person name="De Benedictis P."/>
            <person name="Joannis T."/>
            <person name="Lombin L.H."/>
            <person name="Cattoli G."/>
        </authorList>
    </citation>
    <scope>NUCLEOTIDE SEQUENCE [LARGE SCALE GENOMIC DNA]</scope>
    <source>
        <strain evidence="4 5">UB20</strain>
    </source>
</reference>